<evidence type="ECO:0000313" key="1">
    <source>
        <dbReference type="EMBL" id="CAG8678829.1"/>
    </source>
</evidence>
<organism evidence="1 2">
    <name type="scientific">Dentiscutata heterogama</name>
    <dbReference type="NCBI Taxonomy" id="1316150"/>
    <lineage>
        <taxon>Eukaryota</taxon>
        <taxon>Fungi</taxon>
        <taxon>Fungi incertae sedis</taxon>
        <taxon>Mucoromycota</taxon>
        <taxon>Glomeromycotina</taxon>
        <taxon>Glomeromycetes</taxon>
        <taxon>Diversisporales</taxon>
        <taxon>Gigasporaceae</taxon>
        <taxon>Dentiscutata</taxon>
    </lineage>
</organism>
<sequence>ISDSPGARECHCLFTYDNAVYLFGGDIKWNNSTVNSFFHKANMPFTISSIPWEALDTTNAFNTCDMTCVVEPSLSLLLVIGGSPPDYVKFLQIYNFNSNVWNDEKNEAQNLNSYPTEIDRIFQP</sequence>
<evidence type="ECO:0000313" key="2">
    <source>
        <dbReference type="Proteomes" id="UP000789702"/>
    </source>
</evidence>
<keyword evidence="2" id="KW-1185">Reference proteome</keyword>
<protein>
    <submittedName>
        <fullName evidence="1">10637_t:CDS:1</fullName>
    </submittedName>
</protein>
<dbReference type="Proteomes" id="UP000789702">
    <property type="component" value="Unassembled WGS sequence"/>
</dbReference>
<dbReference type="EMBL" id="CAJVPU010020906">
    <property type="protein sequence ID" value="CAG8678829.1"/>
    <property type="molecule type" value="Genomic_DNA"/>
</dbReference>
<name>A0ACA9NVW1_9GLOM</name>
<proteinExistence type="predicted"/>
<reference evidence="1" key="1">
    <citation type="submission" date="2021-06" db="EMBL/GenBank/DDBJ databases">
        <authorList>
            <person name="Kallberg Y."/>
            <person name="Tangrot J."/>
            <person name="Rosling A."/>
        </authorList>
    </citation>
    <scope>NUCLEOTIDE SEQUENCE</scope>
    <source>
        <strain evidence="1">IL203A</strain>
    </source>
</reference>
<gene>
    <name evidence="1" type="ORF">DHETER_LOCUS10536</name>
</gene>
<feature type="non-terminal residue" evidence="1">
    <location>
        <position position="1"/>
    </location>
</feature>
<comment type="caution">
    <text evidence="1">The sequence shown here is derived from an EMBL/GenBank/DDBJ whole genome shotgun (WGS) entry which is preliminary data.</text>
</comment>
<accession>A0ACA9NVW1</accession>